<evidence type="ECO:0000259" key="2">
    <source>
        <dbReference type="PROSITE" id="PS50110"/>
    </source>
</evidence>
<feature type="domain" description="PAC" evidence="3">
    <location>
        <begin position="211"/>
        <end position="264"/>
    </location>
</feature>
<gene>
    <name evidence="6" type="ORF">GMPD_18620</name>
</gene>
<dbReference type="PROSITE" id="PS50887">
    <property type="entry name" value="GGDEF"/>
    <property type="match status" value="1"/>
</dbReference>
<dbReference type="InterPro" id="IPR029787">
    <property type="entry name" value="Nucleotide_cyclase"/>
</dbReference>
<dbReference type="InterPro" id="IPR011006">
    <property type="entry name" value="CheY-like_superfamily"/>
</dbReference>
<dbReference type="Gene3D" id="3.40.50.2300">
    <property type="match status" value="1"/>
</dbReference>
<dbReference type="CDD" id="cd17574">
    <property type="entry name" value="REC_OmpR"/>
    <property type="match status" value="1"/>
</dbReference>
<dbReference type="InterPro" id="IPR043128">
    <property type="entry name" value="Rev_trsase/Diguanyl_cyclase"/>
</dbReference>
<dbReference type="InterPro" id="IPR001789">
    <property type="entry name" value="Sig_transdc_resp-reg_receiver"/>
</dbReference>
<dbReference type="NCBIfam" id="TIGR00254">
    <property type="entry name" value="GGDEF"/>
    <property type="match status" value="1"/>
</dbReference>
<dbReference type="PANTHER" id="PTHR44757">
    <property type="entry name" value="DIGUANYLATE CYCLASE DGCP"/>
    <property type="match status" value="1"/>
</dbReference>
<evidence type="ECO:0000256" key="1">
    <source>
        <dbReference type="PROSITE-ProRule" id="PRU00169"/>
    </source>
</evidence>
<dbReference type="PROSITE" id="PS50110">
    <property type="entry name" value="RESPONSE_REGULATORY"/>
    <property type="match status" value="1"/>
</dbReference>
<name>A0A6V8MWJ3_9BACT</name>
<dbReference type="InterPro" id="IPR052155">
    <property type="entry name" value="Biofilm_reg_signaling"/>
</dbReference>
<dbReference type="NCBIfam" id="TIGR00229">
    <property type="entry name" value="sensory_box"/>
    <property type="match status" value="1"/>
</dbReference>
<dbReference type="RefSeq" id="WP_246404736.1">
    <property type="nucleotide sequence ID" value="NZ_BLXY01000002.1"/>
</dbReference>
<dbReference type="AlphaFoldDB" id="A0A6V8MWJ3"/>
<dbReference type="Pfam" id="PF00563">
    <property type="entry name" value="EAL"/>
    <property type="match status" value="1"/>
</dbReference>
<comment type="caution">
    <text evidence="6">The sequence shown here is derived from an EMBL/GenBank/DDBJ whole genome shotgun (WGS) entry which is preliminary data.</text>
</comment>
<protein>
    <submittedName>
        <fullName evidence="6">Two-component system response regulator</fullName>
    </submittedName>
</protein>
<dbReference type="Gene3D" id="3.30.70.270">
    <property type="match status" value="1"/>
</dbReference>
<dbReference type="PROSITE" id="PS50113">
    <property type="entry name" value="PAC"/>
    <property type="match status" value="1"/>
</dbReference>
<sequence length="728" mass="81037">MLTRKSKRATPLVMVVDDDQAVRLLARETLENSGFAVRDAETGEQALEDFVAHAPDLVLLDVMLPGVDGFSVCSSIRRTEGGRDTPVLMMTGLNDLESIDCAYEVGATDFITKPINWHILGYRVSYMLRASSALEQLRESRAGLAHAQSLAHIGSWEWDLTTGEIRCSEEVYSICCIDPAQRDGNPILDPVHHQDRAFVQGSIEDAIAKRSPLSFDYRITLDGGERTLHAELVTVLDEEGEAVSLTGTIQDITERKRAEEQIRLLAYYDALTGLPNRRFFQQQLEQALVYANRNDRMLAVLFLDLDRFKLVNDTLGHGVGDRLLQDVADRLLRCVRRSDCLARAEDDCPPSLVSRLGGDEFTIMLSDIEHFQDVAKVARRILDAVSVPYSLEGQEVFVSTSIGISLYPFDATTASDLIRNADGAMYQAKEQGRNGYQIYDESMNAKALERIILESQLHKALKEEEFEVYYQPQVSCRTGEVVGIEALVRWNSKELGVVEPGRFLPLAEEIGLVIQIDQWVMKEACRQHKLWIDQGLPPVTIAVNISGQQFLKNELLDTVTAVLQRSGLDPGLLELELTEGVLMAHTERTVKTLQALKGMGVRLAIDDFGTGFSSLSYLKRFPLDVLKIDRTFINDITNDPDDAAITLATIEMAHTLKLQVIAEGVETQAQLEFLTRNRCDMYQGYLFSRPMRPEEYPRLFAAGHAAAAAPDHAPAAPLDDAAPEPATP</sequence>
<accession>A0A6V8MWJ3</accession>
<dbReference type="GO" id="GO:0006355">
    <property type="term" value="P:regulation of DNA-templated transcription"/>
    <property type="evidence" value="ECO:0007669"/>
    <property type="project" value="InterPro"/>
</dbReference>
<feature type="domain" description="GGDEF" evidence="5">
    <location>
        <begin position="296"/>
        <end position="441"/>
    </location>
</feature>
<dbReference type="PROSITE" id="PS50883">
    <property type="entry name" value="EAL"/>
    <property type="match status" value="1"/>
</dbReference>
<dbReference type="CDD" id="cd00130">
    <property type="entry name" value="PAS"/>
    <property type="match status" value="1"/>
</dbReference>
<dbReference type="InterPro" id="IPR035965">
    <property type="entry name" value="PAS-like_dom_sf"/>
</dbReference>
<dbReference type="InterPro" id="IPR000160">
    <property type="entry name" value="GGDEF_dom"/>
</dbReference>
<dbReference type="FunFam" id="3.20.20.450:FF:000001">
    <property type="entry name" value="Cyclic di-GMP phosphodiesterase yahA"/>
    <property type="match status" value="1"/>
</dbReference>
<dbReference type="Pfam" id="PF00989">
    <property type="entry name" value="PAS"/>
    <property type="match status" value="1"/>
</dbReference>
<dbReference type="InterPro" id="IPR013767">
    <property type="entry name" value="PAS_fold"/>
</dbReference>
<dbReference type="EMBL" id="BLXY01000002">
    <property type="protein sequence ID" value="GFO63943.1"/>
    <property type="molecule type" value="Genomic_DNA"/>
</dbReference>
<dbReference type="CDD" id="cd01948">
    <property type="entry name" value="EAL"/>
    <property type="match status" value="1"/>
</dbReference>
<dbReference type="Gene3D" id="3.30.450.20">
    <property type="entry name" value="PAS domain"/>
    <property type="match status" value="1"/>
</dbReference>
<evidence type="ECO:0000313" key="7">
    <source>
        <dbReference type="Proteomes" id="UP000568888"/>
    </source>
</evidence>
<dbReference type="SUPFAM" id="SSF52172">
    <property type="entry name" value="CheY-like"/>
    <property type="match status" value="1"/>
</dbReference>
<dbReference type="SMART" id="SM00052">
    <property type="entry name" value="EAL"/>
    <property type="match status" value="1"/>
</dbReference>
<feature type="modified residue" description="4-aspartylphosphate" evidence="1">
    <location>
        <position position="61"/>
    </location>
</feature>
<proteinExistence type="predicted"/>
<dbReference type="CDD" id="cd01949">
    <property type="entry name" value="GGDEF"/>
    <property type="match status" value="1"/>
</dbReference>
<dbReference type="SUPFAM" id="SSF55785">
    <property type="entry name" value="PYP-like sensor domain (PAS domain)"/>
    <property type="match status" value="1"/>
</dbReference>
<dbReference type="InterPro" id="IPR035919">
    <property type="entry name" value="EAL_sf"/>
</dbReference>
<dbReference type="InterPro" id="IPR000014">
    <property type="entry name" value="PAS"/>
</dbReference>
<evidence type="ECO:0000259" key="4">
    <source>
        <dbReference type="PROSITE" id="PS50883"/>
    </source>
</evidence>
<keyword evidence="1" id="KW-0597">Phosphoprotein</keyword>
<dbReference type="PANTHER" id="PTHR44757:SF2">
    <property type="entry name" value="BIOFILM ARCHITECTURE MAINTENANCE PROTEIN MBAA"/>
    <property type="match status" value="1"/>
</dbReference>
<dbReference type="Gene3D" id="3.20.20.450">
    <property type="entry name" value="EAL domain"/>
    <property type="match status" value="1"/>
</dbReference>
<evidence type="ECO:0000313" key="6">
    <source>
        <dbReference type="EMBL" id="GFO63943.1"/>
    </source>
</evidence>
<evidence type="ECO:0000259" key="5">
    <source>
        <dbReference type="PROSITE" id="PS50887"/>
    </source>
</evidence>
<dbReference type="InterPro" id="IPR001633">
    <property type="entry name" value="EAL_dom"/>
</dbReference>
<dbReference type="GO" id="GO:0000160">
    <property type="term" value="P:phosphorelay signal transduction system"/>
    <property type="evidence" value="ECO:0007669"/>
    <property type="project" value="InterPro"/>
</dbReference>
<reference evidence="7" key="1">
    <citation type="submission" date="2020-06" db="EMBL/GenBank/DDBJ databases">
        <title>Draft genomic sequecing of Geomonas sp. Red736.</title>
        <authorList>
            <person name="Itoh H."/>
            <person name="Xu Z.X."/>
            <person name="Ushijima N."/>
            <person name="Masuda Y."/>
            <person name="Shiratori Y."/>
            <person name="Senoo K."/>
        </authorList>
    </citation>
    <scope>NUCLEOTIDE SEQUENCE [LARGE SCALE GENOMIC DNA]</scope>
    <source>
        <strain evidence="7">Red736</strain>
    </source>
</reference>
<dbReference type="SUPFAM" id="SSF55073">
    <property type="entry name" value="Nucleotide cyclase"/>
    <property type="match status" value="1"/>
</dbReference>
<dbReference type="SMART" id="SM00267">
    <property type="entry name" value="GGDEF"/>
    <property type="match status" value="1"/>
</dbReference>
<dbReference type="Pfam" id="PF00990">
    <property type="entry name" value="GGDEF"/>
    <property type="match status" value="2"/>
</dbReference>
<dbReference type="InterPro" id="IPR000700">
    <property type="entry name" value="PAS-assoc_C"/>
</dbReference>
<dbReference type="Gene3D" id="2.10.70.100">
    <property type="match status" value="1"/>
</dbReference>
<dbReference type="Pfam" id="PF00072">
    <property type="entry name" value="Response_reg"/>
    <property type="match status" value="1"/>
</dbReference>
<dbReference type="SMART" id="SM00448">
    <property type="entry name" value="REC"/>
    <property type="match status" value="1"/>
</dbReference>
<organism evidence="6 7">
    <name type="scientific">Geomonas paludis</name>
    <dbReference type="NCBI Taxonomy" id="2740185"/>
    <lineage>
        <taxon>Bacteria</taxon>
        <taxon>Pseudomonadati</taxon>
        <taxon>Thermodesulfobacteriota</taxon>
        <taxon>Desulfuromonadia</taxon>
        <taxon>Geobacterales</taxon>
        <taxon>Geobacteraceae</taxon>
        <taxon>Geomonas</taxon>
    </lineage>
</organism>
<dbReference type="SUPFAM" id="SSF141868">
    <property type="entry name" value="EAL domain-like"/>
    <property type="match status" value="1"/>
</dbReference>
<evidence type="ECO:0000259" key="3">
    <source>
        <dbReference type="PROSITE" id="PS50113"/>
    </source>
</evidence>
<dbReference type="Proteomes" id="UP000568888">
    <property type="component" value="Unassembled WGS sequence"/>
</dbReference>
<feature type="domain" description="EAL" evidence="4">
    <location>
        <begin position="450"/>
        <end position="704"/>
    </location>
</feature>
<feature type="domain" description="Response regulatory" evidence="2">
    <location>
        <begin position="12"/>
        <end position="128"/>
    </location>
</feature>